<dbReference type="InParanoid" id="A0A165D651"/>
<dbReference type="Gene3D" id="3.40.50.720">
    <property type="entry name" value="NAD(P)-binding Rossmann-like Domain"/>
    <property type="match status" value="1"/>
</dbReference>
<keyword evidence="3" id="KW-0285">Flavoprotein</keyword>
<accession>A0A165D651</accession>
<name>A0A165D651_9BASI</name>
<dbReference type="InterPro" id="IPR006076">
    <property type="entry name" value="FAD-dep_OxRdtase"/>
</dbReference>
<evidence type="ECO:0000256" key="1">
    <source>
        <dbReference type="ARBA" id="ARBA00001974"/>
    </source>
</evidence>
<evidence type="ECO:0000256" key="4">
    <source>
        <dbReference type="ARBA" id="ARBA00022827"/>
    </source>
</evidence>
<dbReference type="Pfam" id="PF01266">
    <property type="entry name" value="DAO"/>
    <property type="match status" value="1"/>
</dbReference>
<dbReference type="PANTHER" id="PTHR11530">
    <property type="entry name" value="D-AMINO ACID OXIDASE"/>
    <property type="match status" value="1"/>
</dbReference>
<feature type="binding site" evidence="6">
    <location>
        <position position="314"/>
    </location>
    <ligand>
        <name>D-dopa</name>
        <dbReference type="ChEBI" id="CHEBI:149689"/>
    </ligand>
</feature>
<evidence type="ECO:0000256" key="5">
    <source>
        <dbReference type="ARBA" id="ARBA00023002"/>
    </source>
</evidence>
<evidence type="ECO:0000256" key="3">
    <source>
        <dbReference type="ARBA" id="ARBA00022630"/>
    </source>
</evidence>
<dbReference type="PANTHER" id="PTHR11530:SF11">
    <property type="entry name" value="D-ASPARTATE OXIDASE"/>
    <property type="match status" value="1"/>
</dbReference>
<proteinExistence type="inferred from homology"/>
<dbReference type="GO" id="GO:0005737">
    <property type="term" value="C:cytoplasm"/>
    <property type="evidence" value="ECO:0007669"/>
    <property type="project" value="TreeGrafter"/>
</dbReference>
<dbReference type="InterPro" id="IPR023209">
    <property type="entry name" value="DAO"/>
</dbReference>
<gene>
    <name evidence="8" type="ORF">CALCODRAFT_487352</name>
</gene>
<dbReference type="Proteomes" id="UP000076842">
    <property type="component" value="Unassembled WGS sequence"/>
</dbReference>
<dbReference type="OrthoDB" id="2015447at2759"/>
<comment type="similarity">
    <text evidence="2">Belongs to the DAMOX/DASOX family.</text>
</comment>
<evidence type="ECO:0000313" key="9">
    <source>
        <dbReference type="Proteomes" id="UP000076842"/>
    </source>
</evidence>
<reference evidence="8 9" key="1">
    <citation type="journal article" date="2016" name="Mol. Biol. Evol.">
        <title>Comparative Genomics of Early-Diverging Mushroom-Forming Fungi Provides Insights into the Origins of Lignocellulose Decay Capabilities.</title>
        <authorList>
            <person name="Nagy L.G."/>
            <person name="Riley R."/>
            <person name="Tritt A."/>
            <person name="Adam C."/>
            <person name="Daum C."/>
            <person name="Floudas D."/>
            <person name="Sun H."/>
            <person name="Yadav J.S."/>
            <person name="Pangilinan J."/>
            <person name="Larsson K.H."/>
            <person name="Matsuura K."/>
            <person name="Barry K."/>
            <person name="Labutti K."/>
            <person name="Kuo R."/>
            <person name="Ohm R.A."/>
            <person name="Bhattacharya S.S."/>
            <person name="Shirouzu T."/>
            <person name="Yoshinaga Y."/>
            <person name="Martin F.M."/>
            <person name="Grigoriev I.V."/>
            <person name="Hibbett D.S."/>
        </authorList>
    </citation>
    <scope>NUCLEOTIDE SEQUENCE [LARGE SCALE GENOMIC DNA]</scope>
    <source>
        <strain evidence="8 9">HHB12733</strain>
    </source>
</reference>
<feature type="binding site" evidence="6">
    <location>
        <begin position="47"/>
        <end position="48"/>
    </location>
    <ligand>
        <name>FAD</name>
        <dbReference type="ChEBI" id="CHEBI:57692"/>
    </ligand>
</feature>
<dbReference type="STRING" id="1353952.A0A165D651"/>
<dbReference type="GO" id="GO:0019478">
    <property type="term" value="P:D-amino acid catabolic process"/>
    <property type="evidence" value="ECO:0007669"/>
    <property type="project" value="TreeGrafter"/>
</dbReference>
<feature type="domain" description="FAD dependent oxidoreductase" evidence="7">
    <location>
        <begin position="8"/>
        <end position="329"/>
    </location>
</feature>
<evidence type="ECO:0000256" key="6">
    <source>
        <dbReference type="PIRSR" id="PIRSR000189-1"/>
    </source>
</evidence>
<keyword evidence="4 6" id="KW-0274">FAD</keyword>
<evidence type="ECO:0000256" key="2">
    <source>
        <dbReference type="ARBA" id="ARBA00006730"/>
    </source>
</evidence>
<feature type="binding site" evidence="6">
    <location>
        <position position="165"/>
    </location>
    <ligand>
        <name>FAD</name>
        <dbReference type="ChEBI" id="CHEBI:57692"/>
    </ligand>
</feature>
<dbReference type="PIRSF" id="PIRSF000189">
    <property type="entry name" value="D-aa_oxidase"/>
    <property type="match status" value="1"/>
</dbReference>
<dbReference type="GO" id="GO:0003884">
    <property type="term" value="F:D-amino-acid oxidase activity"/>
    <property type="evidence" value="ECO:0007669"/>
    <property type="project" value="InterPro"/>
</dbReference>
<protein>
    <submittedName>
        <fullName evidence="8">Nucleotide-binding domain-containing protein</fullName>
    </submittedName>
</protein>
<feature type="binding site" evidence="6">
    <location>
        <position position="287"/>
    </location>
    <ligand>
        <name>D-dopa</name>
        <dbReference type="ChEBI" id="CHEBI:149689"/>
    </ligand>
</feature>
<dbReference type="AlphaFoldDB" id="A0A165D651"/>
<evidence type="ECO:0000313" key="8">
    <source>
        <dbReference type="EMBL" id="KZT52153.1"/>
    </source>
</evidence>
<dbReference type="SUPFAM" id="SSF51971">
    <property type="entry name" value="Nucleotide-binding domain"/>
    <property type="match status" value="1"/>
</dbReference>
<keyword evidence="5" id="KW-0560">Oxidoreductase</keyword>
<evidence type="ECO:0000259" key="7">
    <source>
        <dbReference type="Pfam" id="PF01266"/>
    </source>
</evidence>
<organism evidence="8 9">
    <name type="scientific">Calocera cornea HHB12733</name>
    <dbReference type="NCBI Taxonomy" id="1353952"/>
    <lineage>
        <taxon>Eukaryota</taxon>
        <taxon>Fungi</taxon>
        <taxon>Dikarya</taxon>
        <taxon>Basidiomycota</taxon>
        <taxon>Agaricomycotina</taxon>
        <taxon>Dacrymycetes</taxon>
        <taxon>Dacrymycetales</taxon>
        <taxon>Dacrymycetaceae</taxon>
        <taxon>Calocera</taxon>
    </lineage>
</organism>
<dbReference type="GO" id="GO:0071949">
    <property type="term" value="F:FAD binding"/>
    <property type="evidence" value="ECO:0007669"/>
    <property type="project" value="InterPro"/>
</dbReference>
<dbReference type="EMBL" id="KV424076">
    <property type="protein sequence ID" value="KZT52153.1"/>
    <property type="molecule type" value="Genomic_DNA"/>
</dbReference>
<feature type="binding site" evidence="6">
    <location>
        <position position="227"/>
    </location>
    <ligand>
        <name>D-dopa</name>
        <dbReference type="ChEBI" id="CHEBI:149689"/>
    </ligand>
</feature>
<dbReference type="SUPFAM" id="SSF54373">
    <property type="entry name" value="FAD-linked reductases, C-terminal domain"/>
    <property type="match status" value="1"/>
</dbReference>
<dbReference type="Gene3D" id="3.30.9.10">
    <property type="entry name" value="D-Amino Acid Oxidase, subunit A, domain 2"/>
    <property type="match status" value="1"/>
</dbReference>
<comment type="cofactor">
    <cofactor evidence="1 6">
        <name>FAD</name>
        <dbReference type="ChEBI" id="CHEBI:57692"/>
    </cofactor>
</comment>
<sequence>MQLHETPVVVVGCGVAGLSAAYQLADAGYHVTILAKEMPGDNDINYTSDWAGAGLGFVGARTSSSQRVSQETFWTFWDISAKYTPEECGVSRVTQETYYDKQPDMGQIWYTKEAPAFRFMKQGEYPEPYAFGISYTSMTVEPPRYLPWLVKQVQAKGVKILRVQVDSLRGALEHVPEAKAIINCSGIGSRYLKDVLDQTVFPERGQTCVIRTSFKKMIIRSGAEYTYLIPRPASGLLVLGGINEPFNTSPEPNPASREMFKQRAYKMCPELGPPEQMEFVKDIVGVRSTRKGGYRLERQDGGKVPIVHSYGYNGGGYQASMGAAKEVVRLLRGEDC</sequence>
<keyword evidence="9" id="KW-1185">Reference proteome</keyword>